<dbReference type="PANTHER" id="PTHR43284">
    <property type="entry name" value="ASPARAGINE SYNTHETASE (GLUTAMINE-HYDROLYZING)"/>
    <property type="match status" value="1"/>
</dbReference>
<reference evidence="12 13" key="1">
    <citation type="journal article" date="2016" name="Nat. Commun.">
        <title>Thousands of microbial genomes shed light on interconnected biogeochemical processes in an aquifer system.</title>
        <authorList>
            <person name="Anantharaman K."/>
            <person name="Brown C.T."/>
            <person name="Hug L.A."/>
            <person name="Sharon I."/>
            <person name="Castelle C.J."/>
            <person name="Probst A.J."/>
            <person name="Thomas B.C."/>
            <person name="Singh A."/>
            <person name="Wilkins M.J."/>
            <person name="Karaoz U."/>
            <person name="Brodie E.L."/>
            <person name="Williams K.H."/>
            <person name="Hubbard S.S."/>
            <person name="Banfield J.F."/>
        </authorList>
    </citation>
    <scope>NUCLEOTIDE SEQUENCE [LARGE SCALE GENOMIC DNA]</scope>
</reference>
<dbReference type="GO" id="GO:0005829">
    <property type="term" value="C:cytosol"/>
    <property type="evidence" value="ECO:0007669"/>
    <property type="project" value="TreeGrafter"/>
</dbReference>
<dbReference type="EMBL" id="MFKW01000019">
    <property type="protein sequence ID" value="OGG51681.1"/>
    <property type="molecule type" value="Genomic_DNA"/>
</dbReference>
<dbReference type="CDD" id="cd00712">
    <property type="entry name" value="AsnB"/>
    <property type="match status" value="1"/>
</dbReference>
<comment type="caution">
    <text evidence="12">The sequence shown here is derived from an EMBL/GenBank/DDBJ whole genome shotgun (WGS) entry which is preliminary data.</text>
</comment>
<comment type="pathway">
    <text evidence="1">Amino-acid biosynthesis; L-asparagine biosynthesis; L-asparagine from L-aspartate (L-Gln route): step 1/1.</text>
</comment>
<evidence type="ECO:0000256" key="6">
    <source>
        <dbReference type="ARBA" id="ARBA00022962"/>
    </source>
</evidence>
<keyword evidence="5 9" id="KW-0067">ATP-binding</keyword>
<evidence type="ECO:0000313" key="13">
    <source>
        <dbReference type="Proteomes" id="UP000176445"/>
    </source>
</evidence>
<feature type="site" description="Important for beta-aspartyl-AMP intermediate formation" evidence="10">
    <location>
        <position position="370"/>
    </location>
</feature>
<dbReference type="InterPro" id="IPR051786">
    <property type="entry name" value="ASN_synthetase/amidase"/>
</dbReference>
<dbReference type="CDD" id="cd01991">
    <property type="entry name" value="Asn_synthase_B_C"/>
    <property type="match status" value="1"/>
</dbReference>
<keyword evidence="4 9" id="KW-0547">Nucleotide-binding</keyword>
<comment type="catalytic activity">
    <reaction evidence="7">
        <text>L-aspartate + L-glutamine + ATP + H2O = L-asparagine + L-glutamate + AMP + diphosphate + H(+)</text>
        <dbReference type="Rhea" id="RHEA:12228"/>
        <dbReference type="ChEBI" id="CHEBI:15377"/>
        <dbReference type="ChEBI" id="CHEBI:15378"/>
        <dbReference type="ChEBI" id="CHEBI:29985"/>
        <dbReference type="ChEBI" id="CHEBI:29991"/>
        <dbReference type="ChEBI" id="CHEBI:30616"/>
        <dbReference type="ChEBI" id="CHEBI:33019"/>
        <dbReference type="ChEBI" id="CHEBI:58048"/>
        <dbReference type="ChEBI" id="CHEBI:58359"/>
        <dbReference type="ChEBI" id="CHEBI:456215"/>
        <dbReference type="EC" id="6.3.5.4"/>
    </reaction>
</comment>
<comment type="similarity">
    <text evidence="2">Belongs to the asparagine synthetase family.</text>
</comment>
<dbReference type="InterPro" id="IPR033738">
    <property type="entry name" value="AsnB_N"/>
</dbReference>
<dbReference type="EC" id="6.3.5.4" evidence="3"/>
<dbReference type="Pfam" id="PF13537">
    <property type="entry name" value="GATase_7"/>
    <property type="match status" value="1"/>
</dbReference>
<dbReference type="InterPro" id="IPR014729">
    <property type="entry name" value="Rossmann-like_a/b/a_fold"/>
</dbReference>
<evidence type="ECO:0000256" key="8">
    <source>
        <dbReference type="PIRSR" id="PIRSR001589-1"/>
    </source>
</evidence>
<dbReference type="SUPFAM" id="SSF56235">
    <property type="entry name" value="N-terminal nucleophile aminohydrolases (Ntn hydrolases)"/>
    <property type="match status" value="1"/>
</dbReference>
<dbReference type="AlphaFoldDB" id="A0A1F6CRQ1"/>
<feature type="active site" description="For GATase activity" evidence="8">
    <location>
        <position position="2"/>
    </location>
</feature>
<evidence type="ECO:0000256" key="10">
    <source>
        <dbReference type="PIRSR" id="PIRSR001589-3"/>
    </source>
</evidence>
<dbReference type="InterPro" id="IPR006426">
    <property type="entry name" value="Asn_synth_AEB"/>
</dbReference>
<evidence type="ECO:0000256" key="3">
    <source>
        <dbReference type="ARBA" id="ARBA00012737"/>
    </source>
</evidence>
<dbReference type="Gene3D" id="3.40.50.620">
    <property type="entry name" value="HUPs"/>
    <property type="match status" value="1"/>
</dbReference>
<dbReference type="InterPro" id="IPR017932">
    <property type="entry name" value="GATase_2_dom"/>
</dbReference>
<dbReference type="SUPFAM" id="SSF52402">
    <property type="entry name" value="Adenine nucleotide alpha hydrolases-like"/>
    <property type="match status" value="1"/>
</dbReference>
<dbReference type="Gene3D" id="3.60.20.10">
    <property type="entry name" value="Glutamine Phosphoribosylpyrophosphate, subunit 1, domain 1"/>
    <property type="match status" value="1"/>
</dbReference>
<dbReference type="InterPro" id="IPR029055">
    <property type="entry name" value="Ntn_hydrolases_N"/>
</dbReference>
<feature type="binding site" evidence="9">
    <location>
        <position position="101"/>
    </location>
    <ligand>
        <name>L-glutamine</name>
        <dbReference type="ChEBI" id="CHEBI:58359"/>
    </ligand>
</feature>
<dbReference type="PROSITE" id="PS51278">
    <property type="entry name" value="GATASE_TYPE_2"/>
    <property type="match status" value="1"/>
</dbReference>
<evidence type="ECO:0000256" key="2">
    <source>
        <dbReference type="ARBA" id="ARBA00005752"/>
    </source>
</evidence>
<gene>
    <name evidence="12" type="ORF">A2704_05175</name>
</gene>
<keyword evidence="6 8" id="KW-0315">Glutamine amidotransferase</keyword>
<dbReference type="PANTHER" id="PTHR43284:SF1">
    <property type="entry name" value="ASPARAGINE SYNTHETASE"/>
    <property type="match status" value="1"/>
</dbReference>
<dbReference type="GO" id="GO:0005524">
    <property type="term" value="F:ATP binding"/>
    <property type="evidence" value="ECO:0007669"/>
    <property type="project" value="UniProtKB-KW"/>
</dbReference>
<evidence type="ECO:0000313" key="12">
    <source>
        <dbReference type="EMBL" id="OGG51681.1"/>
    </source>
</evidence>
<evidence type="ECO:0000256" key="1">
    <source>
        <dbReference type="ARBA" id="ARBA00005187"/>
    </source>
</evidence>
<evidence type="ECO:0000256" key="7">
    <source>
        <dbReference type="ARBA" id="ARBA00048741"/>
    </source>
</evidence>
<feature type="domain" description="Glutamine amidotransferase type-2" evidence="11">
    <location>
        <begin position="2"/>
        <end position="214"/>
    </location>
</feature>
<dbReference type="GO" id="GO:0004066">
    <property type="term" value="F:asparagine synthase (glutamine-hydrolyzing) activity"/>
    <property type="evidence" value="ECO:0007669"/>
    <property type="project" value="UniProtKB-EC"/>
</dbReference>
<dbReference type="Pfam" id="PF00733">
    <property type="entry name" value="Asn_synthase"/>
    <property type="match status" value="1"/>
</dbReference>
<evidence type="ECO:0000256" key="5">
    <source>
        <dbReference type="ARBA" id="ARBA00022840"/>
    </source>
</evidence>
<dbReference type="PIRSF" id="PIRSF001589">
    <property type="entry name" value="Asn_synthetase_glu-h"/>
    <property type="match status" value="1"/>
</dbReference>
<protein>
    <recommendedName>
        <fullName evidence="3">asparagine synthase (glutamine-hydrolyzing)</fullName>
        <ecNumber evidence="3">6.3.5.4</ecNumber>
    </recommendedName>
</protein>
<keyword evidence="8" id="KW-0028">Amino-acid biosynthesis</keyword>
<dbReference type="Proteomes" id="UP000176445">
    <property type="component" value="Unassembled WGS sequence"/>
</dbReference>
<evidence type="ECO:0000256" key="4">
    <source>
        <dbReference type="ARBA" id="ARBA00022741"/>
    </source>
</evidence>
<keyword evidence="8" id="KW-0061">Asparagine biosynthesis</keyword>
<dbReference type="InterPro" id="IPR001962">
    <property type="entry name" value="Asn_synthase"/>
</dbReference>
<dbReference type="NCBIfam" id="TIGR01536">
    <property type="entry name" value="asn_synth_AEB"/>
    <property type="match status" value="1"/>
</dbReference>
<name>A0A1F6CRQ1_9BACT</name>
<accession>A0A1F6CRQ1</accession>
<proteinExistence type="inferred from homology"/>
<sequence>MCAINGLVRAKRDGVHREHDRMLVAQMNEATKHRGPDGTAVWADEYTTFGHNRLAIIDLDPRSNQPMTSASGRFTITFNGEIFNFKELKRELSYPYKTEGDTEVILAAFEKWGTKAFARLRGQFGLGIWDTREKVLYLARDHSGIKPLYYHSTPERLIFSSELKGVLKDSSIARRFNHTSLERYVRLRYVPEPDSLVEDVSKLPPGSFAVWREGTLVITNYFLPELQPLHEGSAETIARRVEELVDASVKQELIADRPIGLFLSGGLDSSIVLDSASRAGAALDTFSLAYELGAGEEAEKFNADAALAKQTAAQYDTRHHEFVLTEKEFLATLHASLEALDQPIANATSVAQYALAKMAREHVVVALLGDGGDELFGGYPRYRFSRLMDAYQTLPQPLRSVLSTLPNAAKLDTPLGIARVERFLFEKDAMLKGVVASEFLTRAPYAWYEGRYLHGRNEVDFTQLFMDSDRRSWLTDEALARTDAMTMAHALEARVPLLNPDIVAYASRIPTKMRVRLMANKWILRKAFGKRLPAHILSAKKRGWFTPTAKWLRRPEVNSLAKEIFSRGYHAGSDELLHSDGALAMLDAHVAKGRYAMSTLWMLVTLRVWAKTYDVSL</sequence>
<organism evidence="12 13">
    <name type="scientific">Candidatus Kaiserbacteria bacterium RIFCSPHIGHO2_01_FULL_54_36b</name>
    <dbReference type="NCBI Taxonomy" id="1798483"/>
    <lineage>
        <taxon>Bacteria</taxon>
        <taxon>Candidatus Kaiseribacteriota</taxon>
    </lineage>
</organism>
<evidence type="ECO:0000256" key="9">
    <source>
        <dbReference type="PIRSR" id="PIRSR001589-2"/>
    </source>
</evidence>
<evidence type="ECO:0000259" key="11">
    <source>
        <dbReference type="PROSITE" id="PS51278"/>
    </source>
</evidence>
<dbReference type="GO" id="GO:0006529">
    <property type="term" value="P:asparagine biosynthetic process"/>
    <property type="evidence" value="ECO:0007669"/>
    <property type="project" value="UniProtKB-KW"/>
</dbReference>